<dbReference type="EMBL" id="JAYKXN010000003">
    <property type="protein sequence ID" value="KAK7301683.1"/>
    <property type="molecule type" value="Genomic_DNA"/>
</dbReference>
<comment type="caution">
    <text evidence="1">The sequence shown here is derived from an EMBL/GenBank/DDBJ whole genome shotgun (WGS) entry which is preliminary data.</text>
</comment>
<evidence type="ECO:0000313" key="1">
    <source>
        <dbReference type="EMBL" id="KAK7301683.1"/>
    </source>
</evidence>
<keyword evidence="2" id="KW-1185">Reference proteome</keyword>
<name>A0AAN9PKU9_CLITE</name>
<dbReference type="AlphaFoldDB" id="A0AAN9PKU9"/>
<accession>A0AAN9PKU9</accession>
<protein>
    <submittedName>
        <fullName evidence="1">Uncharacterized protein</fullName>
    </submittedName>
</protein>
<dbReference type="Gene3D" id="1.10.580.10">
    <property type="entry name" value="Citrate Synthase, domain 1"/>
    <property type="match status" value="1"/>
</dbReference>
<dbReference type="InterPro" id="IPR016142">
    <property type="entry name" value="Citrate_synth-like_lrg_a-sub"/>
</dbReference>
<dbReference type="GO" id="GO:0046912">
    <property type="term" value="F:acyltransferase activity, acyl groups converted into alkyl on transfer"/>
    <property type="evidence" value="ECO:0007669"/>
    <property type="project" value="InterPro"/>
</dbReference>
<evidence type="ECO:0000313" key="2">
    <source>
        <dbReference type="Proteomes" id="UP001359559"/>
    </source>
</evidence>
<reference evidence="1 2" key="1">
    <citation type="submission" date="2024-01" db="EMBL/GenBank/DDBJ databases">
        <title>The genomes of 5 underutilized Papilionoideae crops provide insights into root nodulation and disease resistance.</title>
        <authorList>
            <person name="Yuan L."/>
        </authorList>
    </citation>
    <scope>NUCLEOTIDE SEQUENCE [LARGE SCALE GENOMIC DNA]</scope>
    <source>
        <strain evidence="1">LY-2023</strain>
        <tissue evidence="1">Leaf</tissue>
    </source>
</reference>
<dbReference type="InterPro" id="IPR036969">
    <property type="entry name" value="Citrate_synthase_sf"/>
</dbReference>
<proteinExistence type="predicted"/>
<dbReference type="SUPFAM" id="SSF48256">
    <property type="entry name" value="Citrate synthase"/>
    <property type="match status" value="1"/>
</dbReference>
<sequence>MSIPECQKKLPGAFPGGQPLPEAVLWLLLTGKIPSKEQVDSLARELRSRATIPDAVKGEKFEKLGVEDQGSM</sequence>
<gene>
    <name evidence="1" type="ORF">RJT34_12554</name>
</gene>
<dbReference type="Proteomes" id="UP001359559">
    <property type="component" value="Unassembled WGS sequence"/>
</dbReference>
<organism evidence="1 2">
    <name type="scientific">Clitoria ternatea</name>
    <name type="common">Butterfly pea</name>
    <dbReference type="NCBI Taxonomy" id="43366"/>
    <lineage>
        <taxon>Eukaryota</taxon>
        <taxon>Viridiplantae</taxon>
        <taxon>Streptophyta</taxon>
        <taxon>Embryophyta</taxon>
        <taxon>Tracheophyta</taxon>
        <taxon>Spermatophyta</taxon>
        <taxon>Magnoliopsida</taxon>
        <taxon>eudicotyledons</taxon>
        <taxon>Gunneridae</taxon>
        <taxon>Pentapetalae</taxon>
        <taxon>rosids</taxon>
        <taxon>fabids</taxon>
        <taxon>Fabales</taxon>
        <taxon>Fabaceae</taxon>
        <taxon>Papilionoideae</taxon>
        <taxon>50 kb inversion clade</taxon>
        <taxon>NPAAA clade</taxon>
        <taxon>indigoferoid/millettioid clade</taxon>
        <taxon>Phaseoleae</taxon>
        <taxon>Clitoria</taxon>
    </lineage>
</organism>